<dbReference type="PROSITE" id="PS51375">
    <property type="entry name" value="PPR"/>
    <property type="match status" value="2"/>
</dbReference>
<dbReference type="OrthoDB" id="783540at2759"/>
<keyword evidence="5" id="KW-1185">Reference proteome</keyword>
<organism evidence="5 6">
    <name type="scientific">Rhodamnia argentea</name>
    <dbReference type="NCBI Taxonomy" id="178133"/>
    <lineage>
        <taxon>Eukaryota</taxon>
        <taxon>Viridiplantae</taxon>
        <taxon>Streptophyta</taxon>
        <taxon>Embryophyta</taxon>
        <taxon>Tracheophyta</taxon>
        <taxon>Spermatophyta</taxon>
        <taxon>Magnoliopsida</taxon>
        <taxon>eudicotyledons</taxon>
        <taxon>Gunneridae</taxon>
        <taxon>Pentapetalae</taxon>
        <taxon>rosids</taxon>
        <taxon>malvids</taxon>
        <taxon>Myrtales</taxon>
        <taxon>Myrtaceae</taxon>
        <taxon>Myrtoideae</taxon>
        <taxon>Myrteae</taxon>
        <taxon>Australasian group</taxon>
        <taxon>Rhodamnia</taxon>
    </lineage>
</organism>
<protein>
    <submittedName>
        <fullName evidence="6 7">Pentatricopeptide repeat-containing protein At4g17616</fullName>
    </submittedName>
</protein>
<dbReference type="Proteomes" id="UP000827889">
    <property type="component" value="Chromosome 9"/>
</dbReference>
<dbReference type="Pfam" id="PF25245">
    <property type="entry name" value="TPR_At1g68980"/>
    <property type="match status" value="1"/>
</dbReference>
<evidence type="ECO:0000313" key="7">
    <source>
        <dbReference type="RefSeq" id="XP_030524686.1"/>
    </source>
</evidence>
<reference evidence="6 7" key="1">
    <citation type="submission" date="2025-04" db="UniProtKB">
        <authorList>
            <consortium name="RefSeq"/>
        </authorList>
    </citation>
    <scope>IDENTIFICATION</scope>
</reference>
<dbReference type="InterPro" id="IPR002885">
    <property type="entry name" value="PPR_rpt"/>
</dbReference>
<evidence type="ECO:0000259" key="4">
    <source>
        <dbReference type="Pfam" id="PF25245"/>
    </source>
</evidence>
<dbReference type="Pfam" id="PF13041">
    <property type="entry name" value="PPR_2"/>
    <property type="match status" value="1"/>
</dbReference>
<accession>A0A8B8NQ98</accession>
<feature type="repeat" description="PPR" evidence="3">
    <location>
        <begin position="472"/>
        <end position="506"/>
    </location>
</feature>
<evidence type="ECO:0000313" key="5">
    <source>
        <dbReference type="Proteomes" id="UP000827889"/>
    </source>
</evidence>
<dbReference type="RefSeq" id="XP_030524685.1">
    <property type="nucleotide sequence ID" value="XM_030668825.1"/>
</dbReference>
<dbReference type="PANTHER" id="PTHR46598">
    <property type="entry name" value="BNAC05G43320D PROTEIN"/>
    <property type="match status" value="1"/>
</dbReference>
<gene>
    <name evidence="6 7" type="primary">LOC115736925</name>
</gene>
<name>A0A8B8NQ98_9MYRT</name>
<feature type="domain" description="At1g68980-like TPR repeats" evidence="4">
    <location>
        <begin position="83"/>
        <end position="203"/>
    </location>
</feature>
<dbReference type="RefSeq" id="XP_030524686.1">
    <property type="nucleotide sequence ID" value="XM_030668826.1"/>
</dbReference>
<dbReference type="PANTHER" id="PTHR46598:SF3">
    <property type="entry name" value="OS07G0495300 PROTEIN"/>
    <property type="match status" value="1"/>
</dbReference>
<evidence type="ECO:0000313" key="6">
    <source>
        <dbReference type="RefSeq" id="XP_030524685.1"/>
    </source>
</evidence>
<evidence type="ECO:0000256" key="1">
    <source>
        <dbReference type="ARBA" id="ARBA00007626"/>
    </source>
</evidence>
<comment type="similarity">
    <text evidence="1">Belongs to the PPR family. P subfamily.</text>
</comment>
<feature type="repeat" description="PPR" evidence="3">
    <location>
        <begin position="238"/>
        <end position="272"/>
    </location>
</feature>
<dbReference type="AlphaFoldDB" id="A0A8B8NQ98"/>
<dbReference type="InterPro" id="IPR011990">
    <property type="entry name" value="TPR-like_helical_dom_sf"/>
</dbReference>
<evidence type="ECO:0000256" key="2">
    <source>
        <dbReference type="ARBA" id="ARBA00022737"/>
    </source>
</evidence>
<evidence type="ECO:0000256" key="3">
    <source>
        <dbReference type="PROSITE-ProRule" id="PRU00708"/>
    </source>
</evidence>
<keyword evidence="2" id="KW-0677">Repeat</keyword>
<proteinExistence type="inferred from homology"/>
<dbReference type="Pfam" id="PF01535">
    <property type="entry name" value="PPR"/>
    <property type="match status" value="2"/>
</dbReference>
<dbReference type="GeneID" id="115736925"/>
<dbReference type="Gene3D" id="1.25.40.10">
    <property type="entry name" value="Tetratricopeptide repeat domain"/>
    <property type="match status" value="3"/>
</dbReference>
<dbReference type="KEGG" id="rarg:115736925"/>
<dbReference type="InterPro" id="IPR057440">
    <property type="entry name" value="At1g68980-like_TPR"/>
</dbReference>
<sequence>MQDEDFLLKLFVNLSKCRVILTCTRMALTTRGEIFVHRCTGNSHLLRLLFPYFGQKRALSWRQNREFILCKNTNIAPNSTRALLLEKLGVAIKDHKIAEAWDIFKDYRKSYDISDRSLINRLLTGLSYSSDPQWQRRACDLVFKHWKRKSHLFHVEVLAKLALSVARAKMPIPSSMILRLLLEKKYLPPFDILNLVILHMVKTEIGTYLASNLLFQIFDSYQHITICGSNLRNKMKADTIIFNIVLDACVRFGSALKGQDVVEFMARSGVVADAHSINIIARLYEMNGQRDEIKNYKGHVDRIPVALVPHYQSFYNSFLSLHFKFTDISAAAELILDLDRYREALPLNNEERPRLVSVGSPNLKSGLKMRILPEQLDIDHTFEAERKEDLVAVRNGKFNLTNKALAKLIYGYRRIGRIGELSKLLLSIQEQKASSGRYHLFLCVINACIGVGWLETAHDLLDDFEFAGAAIDSSAHIALLEAYYEQGMLKEANGLVKQMKKSGVLSSCFDETTIFACVLEKAATSEPSSNMSSAVECSDLIKMLVQIMEEEEKSTPCVLYELNTSIYFFCKAEMMEDALITYRRMQEMEIQPNEQTFAILVRGYSSLQMYRDITILWGDMKRSMTRDTLVISRDLCESLVLSFLRGGYFERVMEVISFMMDHKQFADTGMYRYEFLKLHKNLYRNLSASEARTEAQRKRLEHVREFRKWAGIN</sequence>